<keyword evidence="3 9" id="KW-0109">Calcium transport</keyword>
<feature type="transmembrane region" description="Helical" evidence="9">
    <location>
        <begin position="174"/>
        <end position="194"/>
    </location>
</feature>
<dbReference type="Gene3D" id="1.20.1420.30">
    <property type="entry name" value="NCX, central ion-binding region"/>
    <property type="match status" value="1"/>
</dbReference>
<keyword evidence="2 9" id="KW-0813">Transport</keyword>
<dbReference type="GO" id="GO:0016020">
    <property type="term" value="C:membrane"/>
    <property type="evidence" value="ECO:0007669"/>
    <property type="project" value="InterPro"/>
</dbReference>
<feature type="transmembrane region" description="Helical" evidence="9">
    <location>
        <begin position="318"/>
        <end position="338"/>
    </location>
</feature>
<feature type="transmembrane region" description="Helical" evidence="9">
    <location>
        <begin position="288"/>
        <end position="312"/>
    </location>
</feature>
<accession>A0A9W6KQ00</accession>
<dbReference type="PANTHER" id="PTHR31503:SF22">
    <property type="entry name" value="VACUOLAR CALCIUM ION TRANSPORTER"/>
    <property type="match status" value="1"/>
</dbReference>
<keyword evidence="5 9" id="KW-0106">Calcium</keyword>
<evidence type="ECO:0000256" key="4">
    <source>
        <dbReference type="ARBA" id="ARBA00022692"/>
    </source>
</evidence>
<protein>
    <recommendedName>
        <fullName evidence="9">Ca(2+)/H(+) antiporter</fullName>
    </recommendedName>
</protein>
<evidence type="ECO:0000256" key="1">
    <source>
        <dbReference type="ARBA" id="ARBA00004127"/>
    </source>
</evidence>
<dbReference type="AlphaFoldDB" id="A0A9W6KQ00"/>
<dbReference type="Proteomes" id="UP001143480">
    <property type="component" value="Unassembled WGS sequence"/>
</dbReference>
<dbReference type="PANTHER" id="PTHR31503">
    <property type="entry name" value="VACUOLAR CALCIUM ION TRANSPORTER"/>
    <property type="match status" value="1"/>
</dbReference>
<dbReference type="InterPro" id="IPR044880">
    <property type="entry name" value="NCX_ion-bd_dom_sf"/>
</dbReference>
<keyword evidence="9" id="KW-0050">Antiport</keyword>
<feature type="transmembrane region" description="Helical" evidence="9">
    <location>
        <begin position="246"/>
        <end position="268"/>
    </location>
</feature>
<evidence type="ECO:0000259" key="10">
    <source>
        <dbReference type="Pfam" id="PF01699"/>
    </source>
</evidence>
<evidence type="ECO:0000313" key="11">
    <source>
        <dbReference type="EMBL" id="GLL06046.1"/>
    </source>
</evidence>
<evidence type="ECO:0000256" key="5">
    <source>
        <dbReference type="ARBA" id="ARBA00022837"/>
    </source>
</evidence>
<dbReference type="InterPro" id="IPR004837">
    <property type="entry name" value="NaCa_Exmemb"/>
</dbReference>
<evidence type="ECO:0000256" key="6">
    <source>
        <dbReference type="ARBA" id="ARBA00022989"/>
    </source>
</evidence>
<dbReference type="GO" id="GO:0012505">
    <property type="term" value="C:endomembrane system"/>
    <property type="evidence" value="ECO:0007669"/>
    <property type="project" value="UniProtKB-SubCell"/>
</dbReference>
<feature type="transmembrane region" description="Helical" evidence="9">
    <location>
        <begin position="42"/>
        <end position="60"/>
    </location>
</feature>
<evidence type="ECO:0000256" key="7">
    <source>
        <dbReference type="ARBA" id="ARBA00023065"/>
    </source>
</evidence>
<dbReference type="GO" id="GO:0006874">
    <property type="term" value="P:intracellular calcium ion homeostasis"/>
    <property type="evidence" value="ECO:0007669"/>
    <property type="project" value="TreeGrafter"/>
</dbReference>
<comment type="subcellular location">
    <subcellularLocation>
        <location evidence="1">Endomembrane system</location>
        <topology evidence="1">Multi-pass membrane protein</topology>
    </subcellularLocation>
</comment>
<feature type="transmembrane region" description="Helical" evidence="9">
    <location>
        <begin position="107"/>
        <end position="128"/>
    </location>
</feature>
<dbReference type="EMBL" id="BSFP01000066">
    <property type="protein sequence ID" value="GLL06046.1"/>
    <property type="molecule type" value="Genomic_DNA"/>
</dbReference>
<feature type="transmembrane region" description="Helical" evidence="9">
    <location>
        <begin position="72"/>
        <end position="95"/>
    </location>
</feature>
<name>A0A9W6KQ00_9ACTN</name>
<dbReference type="InterPro" id="IPR004798">
    <property type="entry name" value="CAX-like"/>
</dbReference>
<reference evidence="11" key="2">
    <citation type="submission" date="2023-01" db="EMBL/GenBank/DDBJ databases">
        <authorList>
            <person name="Sun Q."/>
            <person name="Evtushenko L."/>
        </authorList>
    </citation>
    <scope>NUCLEOTIDE SEQUENCE</scope>
    <source>
        <strain evidence="11">VKM Ac-1321</strain>
    </source>
</reference>
<feature type="domain" description="Sodium/calcium exchanger membrane region" evidence="10">
    <location>
        <begin position="220"/>
        <end position="363"/>
    </location>
</feature>
<keyword evidence="6 9" id="KW-1133">Transmembrane helix</keyword>
<evidence type="ECO:0000256" key="9">
    <source>
        <dbReference type="RuleBase" id="RU365028"/>
    </source>
</evidence>
<keyword evidence="12" id="KW-1185">Reference proteome</keyword>
<dbReference type="RefSeq" id="WP_261961964.1">
    <property type="nucleotide sequence ID" value="NZ_BAAAXA010000001.1"/>
</dbReference>
<comment type="function">
    <text evidence="9">Ca(+)/H(+) antiporter that extrudes calcium in exchange for external protons.</text>
</comment>
<evidence type="ECO:0000256" key="3">
    <source>
        <dbReference type="ARBA" id="ARBA00022568"/>
    </source>
</evidence>
<feature type="transmembrane region" description="Helical" evidence="9">
    <location>
        <begin position="18"/>
        <end position="36"/>
    </location>
</feature>
<feature type="transmembrane region" description="Helical" evidence="9">
    <location>
        <begin position="215"/>
        <end position="240"/>
    </location>
</feature>
<gene>
    <name evidence="11" type="ORF">GCM10017581_077940</name>
</gene>
<dbReference type="InterPro" id="IPR004713">
    <property type="entry name" value="CaH_exchang"/>
</dbReference>
<dbReference type="GO" id="GO:0015369">
    <property type="term" value="F:calcium:proton antiporter activity"/>
    <property type="evidence" value="ECO:0007669"/>
    <property type="project" value="UniProtKB-UniRule"/>
</dbReference>
<comment type="similarity">
    <text evidence="9">Belongs to the Ca(2+):cation antiporter (CaCA) (TC 2.A.19) family.</text>
</comment>
<dbReference type="Pfam" id="PF01699">
    <property type="entry name" value="Na_Ca_ex"/>
    <property type="match status" value="2"/>
</dbReference>
<evidence type="ECO:0000256" key="8">
    <source>
        <dbReference type="ARBA" id="ARBA00023136"/>
    </source>
</evidence>
<feature type="domain" description="Sodium/calcium exchanger membrane region" evidence="10">
    <location>
        <begin position="41"/>
        <end position="190"/>
    </location>
</feature>
<evidence type="ECO:0000256" key="2">
    <source>
        <dbReference type="ARBA" id="ARBA00022448"/>
    </source>
</evidence>
<sequence length="365" mass="37560">MTVEAAPTAHRIFERSDFMVFGLCAVAVGAAAVTRYANVPSVVAFIVAGAAVACLASLVGRSVEQLGDRFGAGATGVLQGALGNLPELFIGFFALKAGLVSVVQSAIIGSILSNILLVLGLAFVAGGLKHGTQTFNSERARTTMVLMVLATGALVLPSLASYVHTPAEPHEKALSIFVAIILLVVFALSLPASLKRSASTASGAGAAAHTEPPRWPIWLAVALLAVASGCAALVSDWFVYALEPAIQALGISQAFAGLVIVAIAGNAIENVIGIKLAWKNQSDYALSVIINSPLQIALVLAPALVLLSLLTATTLTLVFAPMLIMAVAITVIAVAFIVFDGESTWLEGACLVALYAIIGAVFWWG</sequence>
<organism evidence="11 12">
    <name type="scientific">Dactylosporangium matsuzakiense</name>
    <dbReference type="NCBI Taxonomy" id="53360"/>
    <lineage>
        <taxon>Bacteria</taxon>
        <taxon>Bacillati</taxon>
        <taxon>Actinomycetota</taxon>
        <taxon>Actinomycetes</taxon>
        <taxon>Micromonosporales</taxon>
        <taxon>Micromonosporaceae</taxon>
        <taxon>Dactylosporangium</taxon>
    </lineage>
</organism>
<comment type="caution">
    <text evidence="11">The sequence shown here is derived from an EMBL/GenBank/DDBJ whole genome shotgun (WGS) entry which is preliminary data.</text>
</comment>
<proteinExistence type="inferred from homology"/>
<keyword evidence="8 9" id="KW-0472">Membrane</keyword>
<reference evidence="11" key="1">
    <citation type="journal article" date="2014" name="Int. J. Syst. Evol. Microbiol.">
        <title>Complete genome sequence of Corynebacterium casei LMG S-19264T (=DSM 44701T), isolated from a smear-ripened cheese.</title>
        <authorList>
            <consortium name="US DOE Joint Genome Institute (JGI-PGF)"/>
            <person name="Walter F."/>
            <person name="Albersmeier A."/>
            <person name="Kalinowski J."/>
            <person name="Ruckert C."/>
        </authorList>
    </citation>
    <scope>NUCLEOTIDE SEQUENCE</scope>
    <source>
        <strain evidence="11">VKM Ac-1321</strain>
    </source>
</reference>
<dbReference type="NCBIfam" id="TIGR00378">
    <property type="entry name" value="cax"/>
    <property type="match status" value="1"/>
</dbReference>
<feature type="transmembrane region" description="Helical" evidence="9">
    <location>
        <begin position="345"/>
        <end position="364"/>
    </location>
</feature>
<keyword evidence="7 9" id="KW-0406">Ion transport</keyword>
<feature type="transmembrane region" description="Helical" evidence="9">
    <location>
        <begin position="140"/>
        <end position="162"/>
    </location>
</feature>
<keyword evidence="4 9" id="KW-0812">Transmembrane</keyword>
<evidence type="ECO:0000313" key="12">
    <source>
        <dbReference type="Proteomes" id="UP001143480"/>
    </source>
</evidence>